<proteinExistence type="predicted"/>
<organism evidence="1 2">
    <name type="scientific">Grifola frondosa</name>
    <name type="common">Maitake</name>
    <name type="synonym">Polyporus frondosus</name>
    <dbReference type="NCBI Taxonomy" id="5627"/>
    <lineage>
        <taxon>Eukaryota</taxon>
        <taxon>Fungi</taxon>
        <taxon>Dikarya</taxon>
        <taxon>Basidiomycota</taxon>
        <taxon>Agaricomycotina</taxon>
        <taxon>Agaricomycetes</taxon>
        <taxon>Polyporales</taxon>
        <taxon>Grifolaceae</taxon>
        <taxon>Grifola</taxon>
    </lineage>
</organism>
<gene>
    <name evidence="1" type="ORF">A0H81_08772</name>
</gene>
<dbReference type="OrthoDB" id="3268380at2759"/>
<name>A0A1C7M4Y2_GRIFR</name>
<comment type="caution">
    <text evidence="1">The sequence shown here is derived from an EMBL/GenBank/DDBJ whole genome shotgun (WGS) entry which is preliminary data.</text>
</comment>
<evidence type="ECO:0000313" key="1">
    <source>
        <dbReference type="EMBL" id="OBZ71419.1"/>
    </source>
</evidence>
<evidence type="ECO:0000313" key="2">
    <source>
        <dbReference type="Proteomes" id="UP000092993"/>
    </source>
</evidence>
<sequence>MVTLEHLGRIEPLTRAMTPVELAEVLLLRLREYEGCRSNAEVLGRTEDLLVSALSVVRSHLCSLSPINCLPPEILSLIFQFIPSVSHNDRNEPVYLSPYTFKNAHDVIAGSTMPRPLHPPPSFRARNARPYRCWLPPSRLLKALSGFPSLQKLVLGSIAAARDDAIVPVVELPDLRLLSLVHMEAAMYKLLHRLPRLALTDHLSKLLIKATTSEVQIVASGPSSSGVMFDADGLFYEEWLRAVPAVMPMASIREFSIRINHGMMRCLPELLSLMPSLTSLTLCDGCGDDVRWKEEDFVQISPNLSTYVSLVAIAASRAAEGCPLQHMTIEYGQQPMENSTDTFLDGALRACVESVELGVSLKRPPMKVPGVCPVKMQDGFWYDC</sequence>
<protein>
    <submittedName>
        <fullName evidence="1">Uncharacterized protein</fullName>
    </submittedName>
</protein>
<accession>A0A1C7M4Y2</accession>
<dbReference type="AlphaFoldDB" id="A0A1C7M4Y2"/>
<keyword evidence="2" id="KW-1185">Reference proteome</keyword>
<reference evidence="1 2" key="1">
    <citation type="submission" date="2016-03" db="EMBL/GenBank/DDBJ databases">
        <title>Whole genome sequencing of Grifola frondosa 9006-11.</title>
        <authorList>
            <person name="Min B."/>
            <person name="Park H."/>
            <person name="Kim J.-G."/>
            <person name="Cho H."/>
            <person name="Oh Y.-L."/>
            <person name="Kong W.-S."/>
            <person name="Choi I.-G."/>
        </authorList>
    </citation>
    <scope>NUCLEOTIDE SEQUENCE [LARGE SCALE GENOMIC DNA]</scope>
    <source>
        <strain evidence="1 2">9006-11</strain>
    </source>
</reference>
<dbReference type="EMBL" id="LUGG01000011">
    <property type="protein sequence ID" value="OBZ71419.1"/>
    <property type="molecule type" value="Genomic_DNA"/>
</dbReference>
<dbReference type="Proteomes" id="UP000092993">
    <property type="component" value="Unassembled WGS sequence"/>
</dbReference>